<protein>
    <submittedName>
        <fullName evidence="1">Nuclease-related domain-containing protein</fullName>
    </submittedName>
</protein>
<reference evidence="1" key="1">
    <citation type="submission" date="2024-06" db="EMBL/GenBank/DDBJ databases">
        <authorList>
            <person name="Fan A."/>
            <person name="Zhang F.Y."/>
            <person name="Zhang L."/>
        </authorList>
    </citation>
    <scope>NUCLEOTIDE SEQUENCE</scope>
    <source>
        <strain evidence="1">Y61</strain>
    </source>
</reference>
<dbReference type="RefSeq" id="WP_353948155.1">
    <property type="nucleotide sequence ID" value="NZ_CP159510.1"/>
</dbReference>
<sequence length="254" mass="29526">MAQLIKIGQCVSRYQIHLMRYAHRFILLKKRRQEQWMHRENREQPSGSARKHEKDLFEGWIYDMQTEWATRTAVEQSRFPEAWASQSWVKRLLTEVNDLSFFMFRPVLKAGEATIQLDSLLLTADAVWCLTALEGERGSVFQGISRRKWREIRSDDVRELLNPLIALKRTRRIVSGYLGKFGLSVPVLAAVYVPNGFIEFVQEESGLSLVDLRNESAWLHLISRHSMMMKRDQIAATEALLSGCVTVASDRWRD</sequence>
<dbReference type="AlphaFoldDB" id="A0AAU8IET1"/>
<dbReference type="EMBL" id="CP159510">
    <property type="protein sequence ID" value="XCJ16764.1"/>
    <property type="molecule type" value="Genomic_DNA"/>
</dbReference>
<name>A0AAU8IET1_9BACL</name>
<organism evidence="1">
    <name type="scientific">Sporolactobacillus sp. Y61</name>
    <dbReference type="NCBI Taxonomy" id="3160863"/>
    <lineage>
        <taxon>Bacteria</taxon>
        <taxon>Bacillati</taxon>
        <taxon>Bacillota</taxon>
        <taxon>Bacilli</taxon>
        <taxon>Bacillales</taxon>
        <taxon>Sporolactobacillaceae</taxon>
        <taxon>Sporolactobacillus</taxon>
    </lineage>
</organism>
<proteinExistence type="predicted"/>
<evidence type="ECO:0000313" key="1">
    <source>
        <dbReference type="EMBL" id="XCJ16764.1"/>
    </source>
</evidence>
<accession>A0AAU8IET1</accession>
<gene>
    <name evidence="1" type="ORF">ABNN70_14160</name>
</gene>